<gene>
    <name evidence="2" type="ORF">CISIN_1g0169951mg</name>
</gene>
<feature type="domain" description="Nucleotide-diphospho-sugar transferase" evidence="1">
    <location>
        <begin position="1"/>
        <end position="97"/>
    </location>
</feature>
<dbReference type="InterPro" id="IPR005069">
    <property type="entry name" value="Nucl-diP-sugar_transferase"/>
</dbReference>
<dbReference type="InterPro" id="IPR044821">
    <property type="entry name" value="At1g28695/At4g15970-like"/>
</dbReference>
<feature type="non-terminal residue" evidence="2">
    <location>
        <position position="1"/>
    </location>
</feature>
<dbReference type="PANTHER" id="PTHR46038">
    <property type="entry name" value="EXPRESSED PROTEIN-RELATED"/>
    <property type="match status" value="1"/>
</dbReference>
<accession>A0A067FEH8</accession>
<dbReference type="PANTHER" id="PTHR46038:SF13">
    <property type="entry name" value="GLYCOSYLTRANSFERASE"/>
    <property type="match status" value="1"/>
</dbReference>
<proteinExistence type="predicted"/>
<organism evidence="2 3">
    <name type="scientific">Citrus sinensis</name>
    <name type="common">Sweet orange</name>
    <name type="synonym">Citrus aurantium var. sinensis</name>
    <dbReference type="NCBI Taxonomy" id="2711"/>
    <lineage>
        <taxon>Eukaryota</taxon>
        <taxon>Viridiplantae</taxon>
        <taxon>Streptophyta</taxon>
        <taxon>Embryophyta</taxon>
        <taxon>Tracheophyta</taxon>
        <taxon>Spermatophyta</taxon>
        <taxon>Magnoliopsida</taxon>
        <taxon>eudicotyledons</taxon>
        <taxon>Gunneridae</taxon>
        <taxon>Pentapetalae</taxon>
        <taxon>rosids</taxon>
        <taxon>malvids</taxon>
        <taxon>Sapindales</taxon>
        <taxon>Rutaceae</taxon>
        <taxon>Aurantioideae</taxon>
        <taxon>Citrus</taxon>
    </lineage>
</organism>
<dbReference type="EMBL" id="KK784922">
    <property type="protein sequence ID" value="KDO61867.1"/>
    <property type="molecule type" value="Genomic_DNA"/>
</dbReference>
<protein>
    <recommendedName>
        <fullName evidence="1">Nucleotide-diphospho-sugar transferase domain-containing protein</fullName>
    </recommendedName>
</protein>
<reference evidence="2 3" key="1">
    <citation type="submission" date="2014-04" db="EMBL/GenBank/DDBJ databases">
        <authorList>
            <consortium name="International Citrus Genome Consortium"/>
            <person name="Gmitter F."/>
            <person name="Chen C."/>
            <person name="Farmerie W."/>
            <person name="Harkins T."/>
            <person name="Desany B."/>
            <person name="Mohiuddin M."/>
            <person name="Kodira C."/>
            <person name="Borodovsky M."/>
            <person name="Lomsadze A."/>
            <person name="Burns P."/>
            <person name="Jenkins J."/>
            <person name="Prochnik S."/>
            <person name="Shu S."/>
            <person name="Chapman J."/>
            <person name="Pitluck S."/>
            <person name="Schmutz J."/>
            <person name="Rokhsar D."/>
        </authorList>
    </citation>
    <scope>NUCLEOTIDE SEQUENCE</scope>
</reference>
<sequence length="166" mass="19929">DADIVWLQNPFQRFDPDADFQIACDRFSGNSFNLRNEPNGGFNYVKSNNRTIEFYKFWYNSRKMFPGLHDQDVLNEIKFDPYIQKIQQKLLILDLHLRTGEILWSCLRIRNHSHDHGLCLKNAERHPFILLTSRLTVFRLLRRRLVLKRAIINDTCFRVSLDFWID</sequence>
<keyword evidence="3" id="KW-1185">Reference proteome</keyword>
<dbReference type="Proteomes" id="UP000027120">
    <property type="component" value="Unassembled WGS sequence"/>
</dbReference>
<evidence type="ECO:0000313" key="2">
    <source>
        <dbReference type="EMBL" id="KDO61867.1"/>
    </source>
</evidence>
<dbReference type="AlphaFoldDB" id="A0A067FEH8"/>
<evidence type="ECO:0000259" key="1">
    <source>
        <dbReference type="Pfam" id="PF03407"/>
    </source>
</evidence>
<name>A0A067FEH8_CITSI</name>
<evidence type="ECO:0000313" key="3">
    <source>
        <dbReference type="Proteomes" id="UP000027120"/>
    </source>
</evidence>
<dbReference type="Pfam" id="PF03407">
    <property type="entry name" value="Nucleotid_trans"/>
    <property type="match status" value="1"/>
</dbReference>